<dbReference type="InterPro" id="IPR018391">
    <property type="entry name" value="PQQ_b-propeller_rpt"/>
</dbReference>
<protein>
    <submittedName>
        <fullName evidence="3">PQQ-binding-like beta-propeller repeat protein</fullName>
    </submittedName>
</protein>
<evidence type="ECO:0000313" key="4">
    <source>
        <dbReference type="Proteomes" id="UP000316968"/>
    </source>
</evidence>
<dbReference type="RefSeq" id="WP_141446516.1">
    <property type="nucleotide sequence ID" value="NZ_CP041217.1"/>
</dbReference>
<dbReference type="Proteomes" id="UP000316968">
    <property type="component" value="Chromosome"/>
</dbReference>
<keyword evidence="1" id="KW-0732">Signal</keyword>
<dbReference type="InterPro" id="IPR015943">
    <property type="entry name" value="WD40/YVTN_repeat-like_dom_sf"/>
</dbReference>
<dbReference type="OrthoDB" id="2654242at2"/>
<evidence type="ECO:0000313" key="3">
    <source>
        <dbReference type="EMBL" id="QDH20130.1"/>
    </source>
</evidence>
<gene>
    <name evidence="3" type="ORF">FFV09_04210</name>
</gene>
<name>A0A4Y6UTS3_SACBS</name>
<evidence type="ECO:0000259" key="2">
    <source>
        <dbReference type="Pfam" id="PF13360"/>
    </source>
</evidence>
<organism evidence="3 4">
    <name type="scientific">Saccharibacillus brassicae</name>
    <dbReference type="NCBI Taxonomy" id="2583377"/>
    <lineage>
        <taxon>Bacteria</taxon>
        <taxon>Bacillati</taxon>
        <taxon>Bacillota</taxon>
        <taxon>Bacilli</taxon>
        <taxon>Bacillales</taxon>
        <taxon>Paenibacillaceae</taxon>
        <taxon>Saccharibacillus</taxon>
    </lineage>
</organism>
<dbReference type="PANTHER" id="PTHR34512">
    <property type="entry name" value="CELL SURFACE PROTEIN"/>
    <property type="match status" value="1"/>
</dbReference>
<feature type="signal peptide" evidence="1">
    <location>
        <begin position="1"/>
        <end position="26"/>
    </location>
</feature>
<sequence>MKSTEKWGAFVLSAAVLLSAPGYAHAAGIVADGTLPQPSWTSASVYDTSSASAHDVRFVKSRGLVYTHTVQNVKKSSSKTSYDWYLETVTAFDASTGAQKWSRTFHDKAGPYTIASSLLYAGDGTLYFTGTFSDKTQTLYALKPDGRQLWSRPLPFGSDVYLLGDESLLIASQLGTDSRGTAKTAVVRCGSDGRTLASKTLTGRVLTAEGGRIVVDASRLVKSGGVWDRSPSPSVEVYMPDLKRVYAYKFPPSINLLGDGGGPPILVQADGTVIFRGSIAGTVNKLIALSPQGKVLWGRTIPADSVIASTGSGYVTYSNRTLTAFTLGGKLAERKLDDQPGQIVVLEQSDDGGLQIDMADTLYVLDPDKLEIVQAVSNRPLRSDYAFAYAGGTLYAAENGSLVKYVLEKSKS</sequence>
<dbReference type="Pfam" id="PF13360">
    <property type="entry name" value="PQQ_2"/>
    <property type="match status" value="1"/>
</dbReference>
<dbReference type="PANTHER" id="PTHR34512:SF30">
    <property type="entry name" value="OUTER MEMBRANE PROTEIN ASSEMBLY FACTOR BAMB"/>
    <property type="match status" value="1"/>
</dbReference>
<dbReference type="EMBL" id="CP041217">
    <property type="protein sequence ID" value="QDH20130.1"/>
    <property type="molecule type" value="Genomic_DNA"/>
</dbReference>
<proteinExistence type="predicted"/>
<feature type="domain" description="Pyrrolo-quinoline quinone repeat" evidence="2">
    <location>
        <begin position="87"/>
        <end position="304"/>
    </location>
</feature>
<dbReference type="InterPro" id="IPR011047">
    <property type="entry name" value="Quinoprotein_ADH-like_sf"/>
</dbReference>
<accession>A0A4Y6UTS3</accession>
<dbReference type="AlphaFoldDB" id="A0A4Y6UTS3"/>
<dbReference type="InterPro" id="IPR002372">
    <property type="entry name" value="PQQ_rpt_dom"/>
</dbReference>
<dbReference type="Gene3D" id="2.130.10.10">
    <property type="entry name" value="YVTN repeat-like/Quinoprotein amine dehydrogenase"/>
    <property type="match status" value="1"/>
</dbReference>
<dbReference type="SMART" id="SM00564">
    <property type="entry name" value="PQQ"/>
    <property type="match status" value="3"/>
</dbReference>
<evidence type="ECO:0000256" key="1">
    <source>
        <dbReference type="SAM" id="SignalP"/>
    </source>
</evidence>
<reference evidence="3 4" key="1">
    <citation type="submission" date="2019-06" db="EMBL/GenBank/DDBJ databases">
        <title>Saccharibacillus brassicae sp. nov., an endophytic bacterium isolated from Chinese cabbage seeds (Brassica pekinensis).</title>
        <authorList>
            <person name="Jiang L."/>
            <person name="Lee J."/>
            <person name="Kim S.W."/>
        </authorList>
    </citation>
    <scope>NUCLEOTIDE SEQUENCE [LARGE SCALE GENOMIC DNA]</scope>
    <source>
        <strain evidence="4">KCTC 43072 / ATSA2</strain>
    </source>
</reference>
<feature type="chain" id="PRO_5021276085" evidence="1">
    <location>
        <begin position="27"/>
        <end position="412"/>
    </location>
</feature>
<dbReference type="KEGG" id="saca:FFV09_04210"/>
<keyword evidence="4" id="KW-1185">Reference proteome</keyword>
<dbReference type="SUPFAM" id="SSF50998">
    <property type="entry name" value="Quinoprotein alcohol dehydrogenase-like"/>
    <property type="match status" value="1"/>
</dbReference>